<feature type="transmembrane region" description="Helical" evidence="2">
    <location>
        <begin position="136"/>
        <end position="160"/>
    </location>
</feature>
<feature type="domain" description="DUF2231" evidence="4">
    <location>
        <begin position="2"/>
        <end position="167"/>
    </location>
</feature>
<gene>
    <name evidence="5" type="ORF">K490DRAFT_31612</name>
</gene>
<dbReference type="Pfam" id="PF09990">
    <property type="entry name" value="DUF2231"/>
    <property type="match status" value="1"/>
</dbReference>
<comment type="caution">
    <text evidence="5">The sequence shown here is derived from an EMBL/GenBank/DDBJ whole genome shotgun (WGS) entry which is preliminary data.</text>
</comment>
<feature type="signal peptide" evidence="3">
    <location>
        <begin position="1"/>
        <end position="21"/>
    </location>
</feature>
<keyword evidence="2" id="KW-0812">Transmembrane</keyword>
<evidence type="ECO:0000259" key="4">
    <source>
        <dbReference type="Pfam" id="PF09990"/>
    </source>
</evidence>
<evidence type="ECO:0000313" key="6">
    <source>
        <dbReference type="Proteomes" id="UP000799776"/>
    </source>
</evidence>
<dbReference type="Proteomes" id="UP000799776">
    <property type="component" value="Unassembled WGS sequence"/>
</dbReference>
<dbReference type="AlphaFoldDB" id="A0A9P4I5F6"/>
<keyword evidence="2" id="KW-0472">Membrane</keyword>
<evidence type="ECO:0000313" key="5">
    <source>
        <dbReference type="EMBL" id="KAF2092146.1"/>
    </source>
</evidence>
<feature type="chain" id="PRO_5040273170" description="DUF2231 domain-containing protein" evidence="3">
    <location>
        <begin position="22"/>
        <end position="199"/>
    </location>
</feature>
<sequence length="199" mass="21454">SHPVHPATVHFPIAFWSLAWASDAVHLLASNPSTSSLVAGVFAPFGIELSSSMVADVSRLSHYSNIFGILACIPAVLSGGAELYAMISSQGLYEKGLNPKVEITLLHAGLNDLAFAAALGQWRMRRNVPDYAPTGAQALISMAMLPSLFFSAYLGGKLVYEYGVGVMRQGEATKIKQNMQKDELKKKDGQTQVKERKGE</sequence>
<dbReference type="OrthoDB" id="2580011at2759"/>
<keyword evidence="2" id="KW-1133">Transmembrane helix</keyword>
<evidence type="ECO:0000256" key="1">
    <source>
        <dbReference type="SAM" id="MobiDB-lite"/>
    </source>
</evidence>
<feature type="non-terminal residue" evidence="5">
    <location>
        <position position="1"/>
    </location>
</feature>
<dbReference type="InterPro" id="IPR019251">
    <property type="entry name" value="DUF2231_TM"/>
</dbReference>
<reference evidence="5" key="1">
    <citation type="journal article" date="2020" name="Stud. Mycol.">
        <title>101 Dothideomycetes genomes: a test case for predicting lifestyles and emergence of pathogens.</title>
        <authorList>
            <person name="Haridas S."/>
            <person name="Albert R."/>
            <person name="Binder M."/>
            <person name="Bloem J."/>
            <person name="Labutti K."/>
            <person name="Salamov A."/>
            <person name="Andreopoulos B."/>
            <person name="Baker S."/>
            <person name="Barry K."/>
            <person name="Bills G."/>
            <person name="Bluhm B."/>
            <person name="Cannon C."/>
            <person name="Castanera R."/>
            <person name="Culley D."/>
            <person name="Daum C."/>
            <person name="Ezra D."/>
            <person name="Gonzalez J."/>
            <person name="Henrissat B."/>
            <person name="Kuo A."/>
            <person name="Liang C."/>
            <person name="Lipzen A."/>
            <person name="Lutzoni F."/>
            <person name="Magnuson J."/>
            <person name="Mondo S."/>
            <person name="Nolan M."/>
            <person name="Ohm R."/>
            <person name="Pangilinan J."/>
            <person name="Park H.-J."/>
            <person name="Ramirez L."/>
            <person name="Alfaro M."/>
            <person name="Sun H."/>
            <person name="Tritt A."/>
            <person name="Yoshinaga Y."/>
            <person name="Zwiers L.-H."/>
            <person name="Turgeon B."/>
            <person name="Goodwin S."/>
            <person name="Spatafora J."/>
            <person name="Crous P."/>
            <person name="Grigoriev I."/>
        </authorList>
    </citation>
    <scope>NUCLEOTIDE SEQUENCE</scope>
    <source>
        <strain evidence="5">CBS 121410</strain>
    </source>
</reference>
<keyword evidence="3" id="KW-0732">Signal</keyword>
<feature type="transmembrane region" description="Helical" evidence="2">
    <location>
        <begin position="66"/>
        <end position="85"/>
    </location>
</feature>
<protein>
    <recommendedName>
        <fullName evidence="4">DUF2231 domain-containing protein</fullName>
    </recommendedName>
</protein>
<evidence type="ECO:0000256" key="2">
    <source>
        <dbReference type="SAM" id="Phobius"/>
    </source>
</evidence>
<evidence type="ECO:0000256" key="3">
    <source>
        <dbReference type="SAM" id="SignalP"/>
    </source>
</evidence>
<name>A0A9P4I5F6_9PEZI</name>
<accession>A0A9P4I5F6</accession>
<keyword evidence="6" id="KW-1185">Reference proteome</keyword>
<organism evidence="5 6">
    <name type="scientific">Saccharata proteae CBS 121410</name>
    <dbReference type="NCBI Taxonomy" id="1314787"/>
    <lineage>
        <taxon>Eukaryota</taxon>
        <taxon>Fungi</taxon>
        <taxon>Dikarya</taxon>
        <taxon>Ascomycota</taxon>
        <taxon>Pezizomycotina</taxon>
        <taxon>Dothideomycetes</taxon>
        <taxon>Dothideomycetes incertae sedis</taxon>
        <taxon>Botryosphaeriales</taxon>
        <taxon>Saccharataceae</taxon>
        <taxon>Saccharata</taxon>
    </lineage>
</organism>
<dbReference type="EMBL" id="ML978711">
    <property type="protein sequence ID" value="KAF2092146.1"/>
    <property type="molecule type" value="Genomic_DNA"/>
</dbReference>
<feature type="region of interest" description="Disordered" evidence="1">
    <location>
        <begin position="177"/>
        <end position="199"/>
    </location>
</feature>
<proteinExistence type="predicted"/>